<accession>R0K3D5</accession>
<reference evidence="2" key="1">
    <citation type="journal article" date="2013" name="Nat. Genet.">
        <title>The duck genome and transcriptome provide insight into an avian influenza virus reservoir species.</title>
        <authorList>
            <person name="Huang Y."/>
            <person name="Li Y."/>
            <person name="Burt D.W."/>
            <person name="Chen H."/>
            <person name="Zhang Y."/>
            <person name="Qian W."/>
            <person name="Kim H."/>
            <person name="Gan S."/>
            <person name="Zhao Y."/>
            <person name="Li J."/>
            <person name="Yi K."/>
            <person name="Feng H."/>
            <person name="Zhu P."/>
            <person name="Li B."/>
            <person name="Liu Q."/>
            <person name="Fairley S."/>
            <person name="Magor K.E."/>
            <person name="Du Z."/>
            <person name="Hu X."/>
            <person name="Goodman L."/>
            <person name="Tafer H."/>
            <person name="Vignal A."/>
            <person name="Lee T."/>
            <person name="Kim K.W."/>
            <person name="Sheng Z."/>
            <person name="An Y."/>
            <person name="Searle S."/>
            <person name="Herrero J."/>
            <person name="Groenen M.A."/>
            <person name="Crooijmans R.P."/>
            <person name="Faraut T."/>
            <person name="Cai Q."/>
            <person name="Webster R.G."/>
            <person name="Aldridge J.R."/>
            <person name="Warren W.C."/>
            <person name="Bartschat S."/>
            <person name="Kehr S."/>
            <person name="Marz M."/>
            <person name="Stadler P.F."/>
            <person name="Smith J."/>
            <person name="Kraus R.H."/>
            <person name="Zhao Y."/>
            <person name="Ren L."/>
            <person name="Fei J."/>
            <person name="Morisson M."/>
            <person name="Kaiser P."/>
            <person name="Griffin D.K."/>
            <person name="Rao M."/>
            <person name="Pitel F."/>
            <person name="Wang J."/>
            <person name="Li N."/>
        </authorList>
    </citation>
    <scope>NUCLEOTIDE SEQUENCE [LARGE SCALE GENOMIC DNA]</scope>
</reference>
<keyword evidence="2" id="KW-1185">Reference proteome</keyword>
<name>R0K3D5_ANAPL</name>
<organism evidence="1 2">
    <name type="scientific">Anas platyrhynchos</name>
    <name type="common">Mallard</name>
    <name type="synonym">Anas boschas</name>
    <dbReference type="NCBI Taxonomy" id="8839"/>
    <lineage>
        <taxon>Eukaryota</taxon>
        <taxon>Metazoa</taxon>
        <taxon>Chordata</taxon>
        <taxon>Craniata</taxon>
        <taxon>Vertebrata</taxon>
        <taxon>Euteleostomi</taxon>
        <taxon>Archelosauria</taxon>
        <taxon>Archosauria</taxon>
        <taxon>Dinosauria</taxon>
        <taxon>Saurischia</taxon>
        <taxon>Theropoda</taxon>
        <taxon>Coelurosauria</taxon>
        <taxon>Aves</taxon>
        <taxon>Neognathae</taxon>
        <taxon>Galloanserae</taxon>
        <taxon>Anseriformes</taxon>
        <taxon>Anatidae</taxon>
        <taxon>Anatinae</taxon>
        <taxon>Anas</taxon>
    </lineage>
</organism>
<dbReference type="AlphaFoldDB" id="R0K3D5"/>
<evidence type="ECO:0000313" key="2">
    <source>
        <dbReference type="Proteomes" id="UP000296049"/>
    </source>
</evidence>
<dbReference type="EMBL" id="KB742808">
    <property type="protein sequence ID" value="EOB04187.1"/>
    <property type="molecule type" value="Genomic_DNA"/>
</dbReference>
<dbReference type="Proteomes" id="UP000296049">
    <property type="component" value="Unassembled WGS sequence"/>
</dbReference>
<proteinExistence type="predicted"/>
<evidence type="ECO:0000313" key="1">
    <source>
        <dbReference type="EMBL" id="EOB04187.1"/>
    </source>
</evidence>
<gene>
    <name evidence="1" type="ORF">Anapl_00181</name>
</gene>
<protein>
    <submittedName>
        <fullName evidence="1">Uncharacterized protein</fullName>
    </submittedName>
</protein>
<sequence>MQEGLGQSTKSTIRSSEQSYMLVRAVRSCIAQQDVALHLGDTLPRKPSLLVARSHFLRAVGLERLAAALTGGHFSAAAHVNYCAAGVMYGKLCCAMETSVQSVQITVQLFAFHEESFTYGYGYRPGGCGCSSYFEERLYYLRLTFIYFKISKDAVDAESLEVWGSVRKYCQLYVADETDDPGSSHCFAVTVVPFWLQTCKWVAVTLLVLNGAQSSHISVSEEASRLSLLTGGCDLPTANFIGKLTVNLPQKALKVFLSIKSLGGQGQETKRHIQLARDCIIPNADLKDGSATACHIHQEPATCGFLAVLAKGSQVFLLVLETSQSLFTTCYVGDWIVPGANEETEDHSEPSDHFKSNCVAVTLKSLTHVTVTCGCEEKLLTAAGQGIPVTVLLRG</sequence>